<accession>A0ABU6K499</accession>
<dbReference type="Pfam" id="PF00561">
    <property type="entry name" value="Abhydrolase_1"/>
    <property type="match status" value="1"/>
</dbReference>
<keyword evidence="4" id="KW-1185">Reference proteome</keyword>
<evidence type="ECO:0000313" key="4">
    <source>
        <dbReference type="Proteomes" id="UP001331561"/>
    </source>
</evidence>
<dbReference type="GO" id="GO:0016787">
    <property type="term" value="F:hydrolase activity"/>
    <property type="evidence" value="ECO:0007669"/>
    <property type="project" value="UniProtKB-KW"/>
</dbReference>
<comment type="similarity">
    <text evidence="1">Belongs to the AB hydrolase superfamily. AB hydrolase 4 family.</text>
</comment>
<dbReference type="Proteomes" id="UP001331561">
    <property type="component" value="Unassembled WGS sequence"/>
</dbReference>
<keyword evidence="3" id="KW-0378">Hydrolase</keyword>
<proteinExistence type="inferred from homology"/>
<reference evidence="3 4" key="1">
    <citation type="submission" date="2024-01" db="EMBL/GenBank/DDBJ databases">
        <title>Uliginosibacterium soil sp. nov.</title>
        <authorList>
            <person name="Lv Y."/>
        </authorList>
    </citation>
    <scope>NUCLEOTIDE SEQUENCE [LARGE SCALE GENOMIC DNA]</scope>
    <source>
        <strain evidence="3 4">H3</strain>
    </source>
</reference>
<dbReference type="Gene3D" id="3.40.50.1820">
    <property type="entry name" value="alpha/beta hydrolase"/>
    <property type="match status" value="1"/>
</dbReference>
<protein>
    <submittedName>
        <fullName evidence="3">Hydrolase</fullName>
    </submittedName>
</protein>
<dbReference type="InterPro" id="IPR012020">
    <property type="entry name" value="ABHD4"/>
</dbReference>
<dbReference type="PIRSF" id="PIRSF005211">
    <property type="entry name" value="Ab_hydro_YheT"/>
    <property type="match status" value="1"/>
</dbReference>
<dbReference type="PANTHER" id="PTHR10794">
    <property type="entry name" value="ABHYDROLASE DOMAIN-CONTAINING PROTEIN"/>
    <property type="match status" value="1"/>
</dbReference>
<dbReference type="PANTHER" id="PTHR10794:SF94">
    <property type="entry name" value="ESTERASE YHET-RELATED"/>
    <property type="match status" value="1"/>
</dbReference>
<dbReference type="InterPro" id="IPR050960">
    <property type="entry name" value="AB_hydrolase_4_sf"/>
</dbReference>
<dbReference type="InterPro" id="IPR000073">
    <property type="entry name" value="AB_hydrolase_1"/>
</dbReference>
<comment type="caution">
    <text evidence="3">The sequence shown here is derived from an EMBL/GenBank/DDBJ whole genome shotgun (WGS) entry which is preliminary data.</text>
</comment>
<dbReference type="SUPFAM" id="SSF53474">
    <property type="entry name" value="alpha/beta-Hydrolases"/>
    <property type="match status" value="1"/>
</dbReference>
<dbReference type="InterPro" id="IPR029058">
    <property type="entry name" value="AB_hydrolase_fold"/>
</dbReference>
<name>A0ABU6K499_9RHOO</name>
<evidence type="ECO:0000256" key="1">
    <source>
        <dbReference type="ARBA" id="ARBA00010884"/>
    </source>
</evidence>
<organism evidence="3 4">
    <name type="scientific">Uliginosibacterium silvisoli</name>
    <dbReference type="NCBI Taxonomy" id="3114758"/>
    <lineage>
        <taxon>Bacteria</taxon>
        <taxon>Pseudomonadati</taxon>
        <taxon>Pseudomonadota</taxon>
        <taxon>Betaproteobacteria</taxon>
        <taxon>Rhodocyclales</taxon>
        <taxon>Zoogloeaceae</taxon>
        <taxon>Uliginosibacterium</taxon>
    </lineage>
</organism>
<gene>
    <name evidence="3" type="ORF">VVD49_11250</name>
</gene>
<feature type="domain" description="AB hydrolase-1" evidence="2">
    <location>
        <begin position="54"/>
        <end position="293"/>
    </location>
</feature>
<dbReference type="NCBIfam" id="NF008218">
    <property type="entry name" value="PRK10985.1"/>
    <property type="match status" value="1"/>
</dbReference>
<sequence length="315" mass="35008">MRYEAPGWLPNAHLQTIWPLSIKGKKPALKRRRWDTPDGDFIDVDSLPKQAKQPLVVLFHGLEGSSNSHYARALMRTVEERGWNGSVVHFRGCSGAPNRLGRAYHSGDADEIDWILKRFSAKFANVPIYAVGVSLGGNALLCWLGSRREAAFKIITKAAAISAPMDLTAAGLQLAQGFNKVYTRHFLSSMRRNAKQKAGQFPGLFDADRATRAKTLFDFDDAYTAPVHGFKNVHDYWSRASSKPLLTQIAVPTLVLNAKNDPFLPRKALPKKRDVSPVVTLEQPEEGGHVGFVSGRFPGNLDWLPQRIVSYFDAL</sequence>
<evidence type="ECO:0000259" key="2">
    <source>
        <dbReference type="Pfam" id="PF00561"/>
    </source>
</evidence>
<evidence type="ECO:0000313" key="3">
    <source>
        <dbReference type="EMBL" id="MEC5386302.1"/>
    </source>
</evidence>
<dbReference type="EMBL" id="JAYXHS010000002">
    <property type="protein sequence ID" value="MEC5386302.1"/>
    <property type="molecule type" value="Genomic_DNA"/>
</dbReference>
<dbReference type="RefSeq" id="WP_327599273.1">
    <property type="nucleotide sequence ID" value="NZ_JAYXHS010000002.1"/>
</dbReference>